<organism evidence="1 2">
    <name type="scientific">Candidatus Desulfacyla euxinica</name>
    <dbReference type="NCBI Taxonomy" id="2841693"/>
    <lineage>
        <taxon>Bacteria</taxon>
        <taxon>Deltaproteobacteria</taxon>
        <taxon>Candidatus Desulfacyla</taxon>
    </lineage>
</organism>
<dbReference type="Gene3D" id="3.30.1660.10">
    <property type="entry name" value="Flavin-binding protein dodecin"/>
    <property type="match status" value="1"/>
</dbReference>
<dbReference type="AlphaFoldDB" id="A0A8J6MY05"/>
<sequence length="68" mass="7699">MERVARVSEIIGASTISFDDAIRVGFERASKTLRGITGLRVLEQRVAVEDDTINEYRVRMEVIFVLEA</sequence>
<dbReference type="InterPro" id="IPR009923">
    <property type="entry name" value="Dodecin"/>
</dbReference>
<dbReference type="Pfam" id="PF07311">
    <property type="entry name" value="Dodecin"/>
    <property type="match status" value="1"/>
</dbReference>
<proteinExistence type="predicted"/>
<dbReference type="InterPro" id="IPR025543">
    <property type="entry name" value="Dodecin-like"/>
</dbReference>
<evidence type="ECO:0000313" key="1">
    <source>
        <dbReference type="EMBL" id="MBC8176006.1"/>
    </source>
</evidence>
<comment type="caution">
    <text evidence="1">The sequence shown here is derived from an EMBL/GenBank/DDBJ whole genome shotgun (WGS) entry which is preliminary data.</text>
</comment>
<reference evidence="1 2" key="1">
    <citation type="submission" date="2020-08" db="EMBL/GenBank/DDBJ databases">
        <title>Bridging the membrane lipid divide: bacteria of the FCB group superphylum have the potential to synthesize archaeal ether lipids.</title>
        <authorList>
            <person name="Villanueva L."/>
            <person name="Von Meijenfeldt F.A.B."/>
            <person name="Westbye A.B."/>
            <person name="Yadav S."/>
            <person name="Hopmans E.C."/>
            <person name="Dutilh B.E."/>
            <person name="Sinninghe Damste J.S."/>
        </authorList>
    </citation>
    <scope>NUCLEOTIDE SEQUENCE [LARGE SCALE GENOMIC DNA]</scope>
    <source>
        <strain evidence="1">NIOZ-UU27</strain>
    </source>
</reference>
<evidence type="ECO:0000313" key="2">
    <source>
        <dbReference type="Proteomes" id="UP000650524"/>
    </source>
</evidence>
<dbReference type="InterPro" id="IPR036694">
    <property type="entry name" value="Dodecin-like_sf"/>
</dbReference>
<protein>
    <submittedName>
        <fullName evidence="1">Dodecin domain-containing protein</fullName>
    </submittedName>
</protein>
<name>A0A8J6MY05_9DELT</name>
<dbReference type="EMBL" id="JACNJD010000069">
    <property type="protein sequence ID" value="MBC8176006.1"/>
    <property type="molecule type" value="Genomic_DNA"/>
</dbReference>
<dbReference type="PANTHER" id="PTHR39324">
    <property type="entry name" value="CALCIUM DODECIN"/>
    <property type="match status" value="1"/>
</dbReference>
<dbReference type="PANTHER" id="PTHR39324:SF1">
    <property type="entry name" value="CALCIUM DODECIN"/>
    <property type="match status" value="1"/>
</dbReference>
<gene>
    <name evidence="1" type="ORF">H8E19_01270</name>
</gene>
<dbReference type="Proteomes" id="UP000650524">
    <property type="component" value="Unassembled WGS sequence"/>
</dbReference>
<accession>A0A8J6MY05</accession>
<dbReference type="SUPFAM" id="SSF89807">
    <property type="entry name" value="Dodecin-like"/>
    <property type="match status" value="1"/>
</dbReference>